<dbReference type="Pfam" id="PF18712">
    <property type="entry name" value="DUF5644"/>
    <property type="match status" value="1"/>
</dbReference>
<dbReference type="KEGG" id="ahs:AHALO_1939"/>
<dbReference type="Pfam" id="PF22196">
    <property type="entry name" value="HdrB-like_C"/>
    <property type="match status" value="1"/>
</dbReference>
<dbReference type="EMBL" id="NXIF01000048">
    <property type="protein sequence ID" value="PKI79972.1"/>
    <property type="molecule type" value="Genomic_DNA"/>
</dbReference>
<dbReference type="OrthoDB" id="5372285at2"/>
<dbReference type="RefSeq" id="WP_101185681.1">
    <property type="nucleotide sequence ID" value="NZ_CP031218.1"/>
</dbReference>
<reference evidence="3 4" key="1">
    <citation type="submission" date="2017-09" db="EMBL/GenBank/DDBJ databases">
        <title>Genomics of the genus Arcobacter.</title>
        <authorList>
            <person name="Perez-Cataluna A."/>
            <person name="Figueras M.J."/>
            <person name="Salas-Masso N."/>
        </authorList>
    </citation>
    <scope>NUCLEOTIDE SEQUENCE [LARGE SCALE GENOMIC DNA]</scope>
    <source>
        <strain evidence="3 4">DSM 18005</strain>
    </source>
</reference>
<dbReference type="InterPro" id="IPR012675">
    <property type="entry name" value="Beta-grasp_dom_sf"/>
</dbReference>
<accession>A0A2N1J0B1</accession>
<dbReference type="Gene3D" id="3.40.50.11810">
    <property type="match status" value="1"/>
</dbReference>
<evidence type="ECO:0000259" key="1">
    <source>
        <dbReference type="Pfam" id="PF18712"/>
    </source>
</evidence>
<dbReference type="InterPro" id="IPR054018">
    <property type="entry name" value="HdrB-like_C"/>
</dbReference>
<keyword evidence="4" id="KW-1185">Reference proteome</keyword>
<dbReference type="Gene3D" id="3.10.20.30">
    <property type="match status" value="1"/>
</dbReference>
<evidence type="ECO:0000259" key="2">
    <source>
        <dbReference type="Pfam" id="PF22196"/>
    </source>
</evidence>
<proteinExistence type="predicted"/>
<evidence type="ECO:0000313" key="4">
    <source>
        <dbReference type="Proteomes" id="UP000233248"/>
    </source>
</evidence>
<feature type="domain" description="DUF5644" evidence="1">
    <location>
        <begin position="100"/>
        <end position="200"/>
    </location>
</feature>
<organism evidence="3 4">
    <name type="scientific">Malaciobacter halophilus</name>
    <dbReference type="NCBI Taxonomy" id="197482"/>
    <lineage>
        <taxon>Bacteria</taxon>
        <taxon>Pseudomonadati</taxon>
        <taxon>Campylobacterota</taxon>
        <taxon>Epsilonproteobacteria</taxon>
        <taxon>Campylobacterales</taxon>
        <taxon>Arcobacteraceae</taxon>
        <taxon>Malaciobacter</taxon>
    </lineage>
</organism>
<dbReference type="InterPro" id="IPR041543">
    <property type="entry name" value="DUF5644"/>
</dbReference>
<protein>
    <submittedName>
        <fullName evidence="3">Uncharacterized protein</fullName>
    </submittedName>
</protein>
<gene>
    <name evidence="3" type="ORF">CP960_11770</name>
</gene>
<dbReference type="Gene3D" id="1.10.1060.20">
    <property type="match status" value="1"/>
</dbReference>
<comment type="caution">
    <text evidence="3">The sequence shown here is derived from an EMBL/GenBank/DDBJ whole genome shotgun (WGS) entry which is preliminary data.</text>
</comment>
<dbReference type="Proteomes" id="UP000233248">
    <property type="component" value="Unassembled WGS sequence"/>
</dbReference>
<feature type="domain" description="HdrB-like C-terminal" evidence="2">
    <location>
        <begin position="273"/>
        <end position="354"/>
    </location>
</feature>
<dbReference type="AlphaFoldDB" id="A0A2N1J0B1"/>
<evidence type="ECO:0000313" key="3">
    <source>
        <dbReference type="EMBL" id="PKI79972.1"/>
    </source>
</evidence>
<sequence length="361" mass="42631">MKIEVALFRFDYKSDYLPYYKKYFLKLTEEKTLLDLLNSMYKQEKFEYENSESFIVNINNKYISCKEELSKIIDYFGNELKIEPISIRRCMNDLIINEDDFYAKLSLLEEFLTKEEIEKYETYKIYYYASNSFNFEKDYIGDAIIILANDLIQKQPKNKEAILNTLKACEYGVQYHTDLSTRVFNFDEEIEKTIRKISALLSLEKSEDKQNFKINKKTTLNFKEINSEVIENSFKDFSICYYGNKQKTINYLNKLDSKYISLDTQNIDLAKNSFHINKDFTFKLASSVLLEAFDKGADFLVVDEINNFYLFDFNRKELNKVAGREVNIPVLHINELKALACGEIEVAKNSLKQHYINPEIV</sequence>
<name>A0A2N1J0B1_9BACT</name>